<dbReference type="Proteomes" id="UP000835052">
    <property type="component" value="Unassembled WGS sequence"/>
</dbReference>
<dbReference type="GO" id="GO:0005254">
    <property type="term" value="F:chloride channel activity"/>
    <property type="evidence" value="ECO:0007669"/>
    <property type="project" value="UniProtKB-KW"/>
</dbReference>
<dbReference type="GO" id="GO:0005886">
    <property type="term" value="C:plasma membrane"/>
    <property type="evidence" value="ECO:0007669"/>
    <property type="project" value="UniProtKB-SubCell"/>
</dbReference>
<evidence type="ECO:0000313" key="8">
    <source>
        <dbReference type="Proteomes" id="UP000835052"/>
    </source>
</evidence>
<evidence type="ECO:0000313" key="7">
    <source>
        <dbReference type="EMBL" id="CAD6200026.1"/>
    </source>
</evidence>
<keyword evidence="8" id="KW-1185">Reference proteome</keyword>
<evidence type="ECO:0000256" key="6">
    <source>
        <dbReference type="RuleBase" id="RU363126"/>
    </source>
</evidence>
<dbReference type="EMBL" id="CAJGYM010000227">
    <property type="protein sequence ID" value="CAD6200026.1"/>
    <property type="molecule type" value="Genomic_DNA"/>
</dbReference>
<feature type="transmembrane region" description="Helical" evidence="6">
    <location>
        <begin position="6"/>
        <end position="24"/>
    </location>
</feature>
<keyword evidence="2 6" id="KW-0812">Transmembrane</keyword>
<dbReference type="GO" id="GO:0034707">
    <property type="term" value="C:chloride channel complex"/>
    <property type="evidence" value="ECO:0007669"/>
    <property type="project" value="UniProtKB-KW"/>
</dbReference>
<dbReference type="OrthoDB" id="201595at2759"/>
<keyword evidence="6" id="KW-1003">Cell membrane</keyword>
<keyword evidence="6" id="KW-0407">Ion channel</keyword>
<keyword evidence="6" id="KW-0868">Chloride</keyword>
<evidence type="ECO:0000256" key="5">
    <source>
        <dbReference type="ARBA" id="ARBA00034769"/>
    </source>
</evidence>
<dbReference type="InterPro" id="IPR021134">
    <property type="entry name" value="Bestrophin-like"/>
</dbReference>
<protein>
    <recommendedName>
        <fullName evidence="6">Bestrophin homolog</fullName>
    </recommendedName>
</protein>
<dbReference type="AlphaFoldDB" id="A0A8S1HU31"/>
<reference evidence="7" key="1">
    <citation type="submission" date="2020-10" db="EMBL/GenBank/DDBJ databases">
        <authorList>
            <person name="Kikuchi T."/>
        </authorList>
    </citation>
    <scope>NUCLEOTIDE SEQUENCE</scope>
    <source>
        <strain evidence="7">NKZ352</strain>
    </source>
</reference>
<feature type="transmembrane region" description="Helical" evidence="6">
    <location>
        <begin position="36"/>
        <end position="53"/>
    </location>
</feature>
<comment type="subcellular location">
    <subcellularLocation>
        <location evidence="6">Cell membrane</location>
        <topology evidence="6">Multi-pass membrane protein</topology>
    </subcellularLocation>
    <subcellularLocation>
        <location evidence="1">Membrane</location>
        <topology evidence="1">Multi-pass membrane protein</topology>
    </subcellularLocation>
</comment>
<keyword evidence="6" id="KW-0869">Chloride channel</keyword>
<dbReference type="PANTHER" id="PTHR10736">
    <property type="entry name" value="BESTROPHIN"/>
    <property type="match status" value="1"/>
</dbReference>
<keyword evidence="3 6" id="KW-1133">Transmembrane helix</keyword>
<keyword evidence="6" id="KW-0813">Transport</keyword>
<dbReference type="Pfam" id="PF01062">
    <property type="entry name" value="Bestrophin"/>
    <property type="match status" value="1"/>
</dbReference>
<comment type="function">
    <text evidence="6">Forms chloride channels.</text>
</comment>
<sequence>MTVNYQLIVSSVSAGTFFRLLFRWRGSIWKSVITELSIWLVCYYLIFFCYRFLATASFQTFLEHLMNHMDDRLKYIPLTFMLGFFVTTVFERWRAIMTALPFIESVAISTSMLVPGLTEEARLIRRAIIRYVVLSQVLVFRDISMRVRRRFPNILSLVEAGFLEESELDDLEAVHARPGNRYWVPMNWANSIILEAHQNKIIDQPTAFNNLILALKEFRISLETLCKYDWIPIPIAYPQVVFLAVRVYFCCVSF</sequence>
<evidence type="ECO:0000256" key="4">
    <source>
        <dbReference type="ARBA" id="ARBA00023136"/>
    </source>
</evidence>
<dbReference type="PANTHER" id="PTHR10736:SF59">
    <property type="entry name" value="BESTROPHIN HOMOLOG 17"/>
    <property type="match status" value="1"/>
</dbReference>
<feature type="transmembrane region" description="Helical" evidence="6">
    <location>
        <begin position="73"/>
        <end position="90"/>
    </location>
</feature>
<gene>
    <name evidence="7" type="ORF">CAUJ_LOCUS15925</name>
</gene>
<evidence type="ECO:0000256" key="1">
    <source>
        <dbReference type="ARBA" id="ARBA00004141"/>
    </source>
</evidence>
<comment type="similarity">
    <text evidence="5 6">Belongs to the anion channel-forming bestrophin (TC 1.A.46) family. Calcium-sensitive chloride channel subfamily.</text>
</comment>
<keyword evidence="6" id="KW-0406">Ion transport</keyword>
<accession>A0A8S1HU31</accession>
<organism evidence="7 8">
    <name type="scientific">Caenorhabditis auriculariae</name>
    <dbReference type="NCBI Taxonomy" id="2777116"/>
    <lineage>
        <taxon>Eukaryota</taxon>
        <taxon>Metazoa</taxon>
        <taxon>Ecdysozoa</taxon>
        <taxon>Nematoda</taxon>
        <taxon>Chromadorea</taxon>
        <taxon>Rhabditida</taxon>
        <taxon>Rhabditina</taxon>
        <taxon>Rhabditomorpha</taxon>
        <taxon>Rhabditoidea</taxon>
        <taxon>Rhabditidae</taxon>
        <taxon>Peloderinae</taxon>
        <taxon>Caenorhabditis</taxon>
    </lineage>
</organism>
<evidence type="ECO:0000256" key="2">
    <source>
        <dbReference type="ARBA" id="ARBA00022692"/>
    </source>
</evidence>
<evidence type="ECO:0000256" key="3">
    <source>
        <dbReference type="ARBA" id="ARBA00022989"/>
    </source>
</evidence>
<dbReference type="InterPro" id="IPR000615">
    <property type="entry name" value="Bestrophin"/>
</dbReference>
<comment type="caution">
    <text evidence="7">The sequence shown here is derived from an EMBL/GenBank/DDBJ whole genome shotgun (WGS) entry which is preliminary data.</text>
</comment>
<keyword evidence="4 6" id="KW-0472">Membrane</keyword>
<name>A0A8S1HU31_9PELO</name>
<proteinExistence type="inferred from homology"/>